<dbReference type="Gene3D" id="3.10.450.50">
    <property type="match status" value="1"/>
</dbReference>
<dbReference type="PANTHER" id="PTHR33747:SF1">
    <property type="entry name" value="ADENYLATE CYCLASE-ASSOCIATED CAP C-TERMINAL DOMAIN-CONTAINING PROTEIN"/>
    <property type="match status" value="1"/>
</dbReference>
<dbReference type="RefSeq" id="WP_200522390.1">
    <property type="nucleotide sequence ID" value="NZ_JAEHNZ010000002.1"/>
</dbReference>
<dbReference type="NCBIfam" id="NF002486">
    <property type="entry name" value="PRK01752.1"/>
    <property type="match status" value="1"/>
</dbReference>
<dbReference type="EMBL" id="JAEHNZ010000002">
    <property type="protein sequence ID" value="MBK0396246.1"/>
    <property type="molecule type" value="Genomic_DNA"/>
</dbReference>
<accession>A0ABS1BSI5</accession>
<dbReference type="PANTHER" id="PTHR33747">
    <property type="entry name" value="UPF0225 PROTEIN SCO1677"/>
    <property type="match status" value="1"/>
</dbReference>
<name>A0ABS1BSI5_9NEIS</name>
<dbReference type="NCBIfam" id="NF001213">
    <property type="entry name" value="PRK00183.1"/>
    <property type="match status" value="1"/>
</dbReference>
<gene>
    <name evidence="2" type="ORF">JDW22_06550</name>
</gene>
<dbReference type="SUPFAM" id="SSF54427">
    <property type="entry name" value="NTF2-like"/>
    <property type="match status" value="1"/>
</dbReference>
<evidence type="ECO:0000313" key="3">
    <source>
        <dbReference type="Proteomes" id="UP000614058"/>
    </source>
</evidence>
<proteinExistence type="predicted"/>
<dbReference type="Proteomes" id="UP000614058">
    <property type="component" value="Unassembled WGS sequence"/>
</dbReference>
<evidence type="ECO:0000313" key="2">
    <source>
        <dbReference type="EMBL" id="MBK0396246.1"/>
    </source>
</evidence>
<dbReference type="Pfam" id="PF02810">
    <property type="entry name" value="SEC-C"/>
    <property type="match status" value="1"/>
</dbReference>
<reference evidence="2 3" key="1">
    <citation type="journal article" date="2021" name="Pathogens">
        <title>Isolation and Characterization of Kingella bonacorsii sp. nov., A Novel Kingella Species Detected in a Stable Periodontitis Subject.</title>
        <authorList>
            <person name="Antezack A."/>
            <person name="Boxberger M."/>
            <person name="Rolland C."/>
            <person name="Monnet-Corti V."/>
            <person name="La Scola B."/>
        </authorList>
    </citation>
    <scope>NUCLEOTIDE SEQUENCE [LARGE SCALE GENOMIC DNA]</scope>
    <source>
        <strain evidence="2 3">Marseille-Q4569</strain>
    </source>
</reference>
<comment type="caution">
    <text evidence="2">The sequence shown here is derived from an EMBL/GenBank/DDBJ whole genome shotgun (WGS) entry which is preliminary data.</text>
</comment>
<organism evidence="2 3">
    <name type="scientific">Kingella bonacorsii</name>
    <dbReference type="NCBI Taxonomy" id="2796361"/>
    <lineage>
        <taxon>Bacteria</taxon>
        <taxon>Pseudomonadati</taxon>
        <taxon>Pseudomonadota</taxon>
        <taxon>Betaproteobacteria</taxon>
        <taxon>Neisseriales</taxon>
        <taxon>Neisseriaceae</taxon>
        <taxon>Kingella</taxon>
    </lineage>
</organism>
<keyword evidence="3" id="KW-1185">Reference proteome</keyword>
<dbReference type="SUPFAM" id="SSF103642">
    <property type="entry name" value="Sec-C motif"/>
    <property type="match status" value="1"/>
</dbReference>
<feature type="domain" description="YchJ-like middle NTF2-like" evidence="1">
    <location>
        <begin position="27"/>
        <end position="124"/>
    </location>
</feature>
<dbReference type="InterPro" id="IPR032710">
    <property type="entry name" value="NTF2-like_dom_sf"/>
</dbReference>
<dbReference type="Pfam" id="PF17775">
    <property type="entry name" value="YchJ_M-like"/>
    <property type="match status" value="1"/>
</dbReference>
<protein>
    <submittedName>
        <fullName evidence="2">YchJ family protein</fullName>
    </submittedName>
</protein>
<evidence type="ECO:0000259" key="1">
    <source>
        <dbReference type="Pfam" id="PF17775"/>
    </source>
</evidence>
<dbReference type="InterPro" id="IPR004027">
    <property type="entry name" value="SEC_C_motif"/>
</dbReference>
<dbReference type="InterPro" id="IPR048469">
    <property type="entry name" value="YchJ-like_M"/>
</dbReference>
<sequence length="153" mass="17236">MLCPCQSSQPYANCCQPFHTGQRQPENAEQLMRSRYAAYALQQIDYIVRTTVPAQQPLLDVNSIARWSREAQWLGLTVHQHIPRIGKHHAQVAFTARFAEHGSAHEHHELSTFVQINGVWYFIDPTVSLPSMKSPCICGSGAKFKACCGKWLA</sequence>